<name>A0A1W0BF18_9NOCA</name>
<organism evidence="2 3">
    <name type="scientific">Nocardia donostiensis</name>
    <dbReference type="NCBI Taxonomy" id="1538463"/>
    <lineage>
        <taxon>Bacteria</taxon>
        <taxon>Bacillati</taxon>
        <taxon>Actinomycetota</taxon>
        <taxon>Actinomycetes</taxon>
        <taxon>Mycobacteriales</taxon>
        <taxon>Nocardiaceae</taxon>
        <taxon>Nocardia</taxon>
    </lineage>
</organism>
<protein>
    <submittedName>
        <fullName evidence="2">Uncharacterized protein</fullName>
    </submittedName>
</protein>
<comment type="caution">
    <text evidence="2">The sequence shown here is derived from an EMBL/GenBank/DDBJ whole genome shotgun (WGS) entry which is preliminary data.</text>
</comment>
<gene>
    <name evidence="2" type="ORF">B0T46_18800</name>
</gene>
<evidence type="ECO:0000313" key="3">
    <source>
        <dbReference type="Proteomes" id="UP000188836"/>
    </source>
</evidence>
<dbReference type="Proteomes" id="UP000188836">
    <property type="component" value="Unassembled WGS sequence"/>
</dbReference>
<proteinExistence type="predicted"/>
<feature type="compositionally biased region" description="Basic residues" evidence="1">
    <location>
        <begin position="107"/>
        <end position="116"/>
    </location>
</feature>
<keyword evidence="3" id="KW-1185">Reference proteome</keyword>
<dbReference type="EMBL" id="MUMY01000016">
    <property type="protein sequence ID" value="ONM47315.1"/>
    <property type="molecule type" value="Genomic_DNA"/>
</dbReference>
<evidence type="ECO:0000256" key="1">
    <source>
        <dbReference type="SAM" id="MobiDB-lite"/>
    </source>
</evidence>
<feature type="compositionally biased region" description="Basic residues" evidence="1">
    <location>
        <begin position="35"/>
        <end position="46"/>
    </location>
</feature>
<reference evidence="2 3" key="1">
    <citation type="journal article" date="2016" name="Antonie Van Leeuwenhoek">
        <title>Nocardia donostiensis sp. nov., isolated from human respiratory specimens.</title>
        <authorList>
            <person name="Ercibengoa M."/>
            <person name="Bell M."/>
            <person name="Marimon J.M."/>
            <person name="Humrighouse B."/>
            <person name="Klenk H.P."/>
            <person name="Potter G."/>
            <person name="Perez-Trallero E."/>
        </authorList>
    </citation>
    <scope>NUCLEOTIDE SEQUENCE [LARGE SCALE GENOMIC DNA]</scope>
    <source>
        <strain evidence="2 3">X1655</strain>
    </source>
</reference>
<feature type="compositionally biased region" description="Basic residues" evidence="1">
    <location>
        <begin position="53"/>
        <end position="77"/>
    </location>
</feature>
<dbReference type="AlphaFoldDB" id="A0A1W0BF18"/>
<evidence type="ECO:0000313" key="2">
    <source>
        <dbReference type="EMBL" id="ONM47315.1"/>
    </source>
</evidence>
<accession>A0A1W0BF18</accession>
<feature type="region of interest" description="Disordered" evidence="1">
    <location>
        <begin position="35"/>
        <end position="116"/>
    </location>
</feature>
<sequence>MLIAGVGPRVLDRVLEHGDGWLPLPLFTAEQLGAHRRTARPCRRSGPHSAGHPLRRHPRGPGILRKGRGRPRPVRTPRPRDPGPGTARTRSLRHIPALSGRPCGTAMRRHPAPKST</sequence>
<dbReference type="InterPro" id="IPR036661">
    <property type="entry name" value="Luciferase-like_sf"/>
</dbReference>
<dbReference type="SUPFAM" id="SSF51679">
    <property type="entry name" value="Bacterial luciferase-like"/>
    <property type="match status" value="1"/>
</dbReference>
<dbReference type="GO" id="GO:0016705">
    <property type="term" value="F:oxidoreductase activity, acting on paired donors, with incorporation or reduction of molecular oxygen"/>
    <property type="evidence" value="ECO:0007669"/>
    <property type="project" value="InterPro"/>
</dbReference>